<dbReference type="EMBL" id="BFAD01000003">
    <property type="protein sequence ID" value="GBE80516.1"/>
    <property type="molecule type" value="Genomic_DNA"/>
</dbReference>
<proteinExistence type="predicted"/>
<evidence type="ECO:0000313" key="1">
    <source>
        <dbReference type="EMBL" id="GBE80516.1"/>
    </source>
</evidence>
<name>A0A401GEB3_9APHY</name>
<dbReference type="AlphaFoldDB" id="A0A401GEB3"/>
<dbReference type="RefSeq" id="XP_027611429.1">
    <property type="nucleotide sequence ID" value="XM_027755628.1"/>
</dbReference>
<evidence type="ECO:0000313" key="2">
    <source>
        <dbReference type="Proteomes" id="UP000287166"/>
    </source>
</evidence>
<reference evidence="1 2" key="1">
    <citation type="journal article" date="2018" name="Sci. Rep.">
        <title>Genome sequence of the cauliflower mushroom Sparassis crispa (Hanabiratake) and its association with beneficial usage.</title>
        <authorList>
            <person name="Kiyama R."/>
            <person name="Furutani Y."/>
            <person name="Kawaguchi K."/>
            <person name="Nakanishi T."/>
        </authorList>
    </citation>
    <scope>NUCLEOTIDE SEQUENCE [LARGE SCALE GENOMIC DNA]</scope>
</reference>
<accession>A0A401GEB3</accession>
<organism evidence="1 2">
    <name type="scientific">Sparassis crispa</name>
    <dbReference type="NCBI Taxonomy" id="139825"/>
    <lineage>
        <taxon>Eukaryota</taxon>
        <taxon>Fungi</taxon>
        <taxon>Dikarya</taxon>
        <taxon>Basidiomycota</taxon>
        <taxon>Agaricomycotina</taxon>
        <taxon>Agaricomycetes</taxon>
        <taxon>Polyporales</taxon>
        <taxon>Sparassidaceae</taxon>
        <taxon>Sparassis</taxon>
    </lineage>
</organism>
<keyword evidence="2" id="KW-1185">Reference proteome</keyword>
<dbReference type="GeneID" id="38777433"/>
<gene>
    <name evidence="1" type="ORF">SCP_0302310</name>
</gene>
<comment type="caution">
    <text evidence="1">The sequence shown here is derived from an EMBL/GenBank/DDBJ whole genome shotgun (WGS) entry which is preliminary data.</text>
</comment>
<dbReference type="Proteomes" id="UP000287166">
    <property type="component" value="Unassembled WGS sequence"/>
</dbReference>
<sequence length="77" mass="8205">MDAEAAYQLRCDVVLMLSVTESLAAGSLDRTATVQTRGATGASRGKGWYGDRDSHIDGNSSMWVSDETLDHTLPTAS</sequence>
<dbReference type="InParanoid" id="A0A401GEB3"/>
<protein>
    <submittedName>
        <fullName evidence="1">Uncharacterized protein</fullName>
    </submittedName>
</protein>